<dbReference type="EMBL" id="UAWL01000006">
    <property type="protein sequence ID" value="SQB98287.1"/>
    <property type="molecule type" value="Genomic_DNA"/>
</dbReference>
<feature type="transmembrane region" description="Helical" evidence="1">
    <location>
        <begin position="7"/>
        <end position="28"/>
    </location>
</feature>
<organism evidence="2 3">
    <name type="scientific">Helicobacter fennelliae</name>
    <dbReference type="NCBI Taxonomy" id="215"/>
    <lineage>
        <taxon>Bacteria</taxon>
        <taxon>Pseudomonadati</taxon>
        <taxon>Campylobacterota</taxon>
        <taxon>Epsilonproteobacteria</taxon>
        <taxon>Campylobacterales</taxon>
        <taxon>Helicobacteraceae</taxon>
        <taxon>Helicobacter</taxon>
    </lineage>
</organism>
<evidence type="ECO:0000313" key="3">
    <source>
        <dbReference type="Proteomes" id="UP000250166"/>
    </source>
</evidence>
<protein>
    <submittedName>
        <fullName evidence="2">Uncharacterized conserved protein</fullName>
    </submittedName>
</protein>
<evidence type="ECO:0000256" key="1">
    <source>
        <dbReference type="SAM" id="Phobius"/>
    </source>
</evidence>
<name>A0A2X3B953_9HELI</name>
<evidence type="ECO:0000313" key="2">
    <source>
        <dbReference type="EMBL" id="SQB98287.1"/>
    </source>
</evidence>
<dbReference type="PANTHER" id="PTHR34989">
    <property type="entry name" value="PROTEIN HDED"/>
    <property type="match status" value="1"/>
</dbReference>
<keyword evidence="1" id="KW-0472">Membrane</keyword>
<dbReference type="Pfam" id="PF03729">
    <property type="entry name" value="DUF308"/>
    <property type="match status" value="2"/>
</dbReference>
<keyword evidence="1" id="KW-1133">Transmembrane helix</keyword>
<reference evidence="2 3" key="1">
    <citation type="submission" date="2018-06" db="EMBL/GenBank/DDBJ databases">
        <authorList>
            <consortium name="Pathogen Informatics"/>
            <person name="Doyle S."/>
        </authorList>
    </citation>
    <scope>NUCLEOTIDE SEQUENCE [LARGE SCALE GENOMIC DNA]</scope>
    <source>
        <strain evidence="2 3">NCTC13102</strain>
    </source>
</reference>
<feature type="transmembrane region" description="Helical" evidence="1">
    <location>
        <begin position="90"/>
        <end position="111"/>
    </location>
</feature>
<dbReference type="InterPro" id="IPR005325">
    <property type="entry name" value="DUF308_memb"/>
</dbReference>
<dbReference type="InterPro" id="IPR052712">
    <property type="entry name" value="Acid_resist_chaperone_HdeD"/>
</dbReference>
<sequence length="177" mass="19590">MKTFGSILWVLFSVMMIVAGVIGCFTPMETFLSFVFLLPVFLIVGGISNVIYYFNIKSISGANFVLLDGLLSIVFALVFIFGGLEFTSLTFVYFVAFMTLFKGILGIGYAFEVKKIGLDWVWILILGILNIIIALLFIANPKIAGLTIGVLIALFVLFFGLASLFGWWGSKKFFSQI</sequence>
<keyword evidence="1" id="KW-0812">Transmembrane</keyword>
<accession>A0A2X3B953</accession>
<dbReference type="RefSeq" id="WP_023946970.1">
    <property type="nucleotide sequence ID" value="NZ_JAERIV010000018.1"/>
</dbReference>
<dbReference type="Proteomes" id="UP000250166">
    <property type="component" value="Unassembled WGS sequence"/>
</dbReference>
<dbReference type="AlphaFoldDB" id="A0A2X3B953"/>
<proteinExistence type="predicted"/>
<feature type="transmembrane region" description="Helical" evidence="1">
    <location>
        <begin position="120"/>
        <end position="139"/>
    </location>
</feature>
<feature type="transmembrane region" description="Helical" evidence="1">
    <location>
        <begin position="34"/>
        <end position="52"/>
    </location>
</feature>
<gene>
    <name evidence="2" type="ORF">NCTC13102_00744</name>
</gene>
<dbReference type="GO" id="GO:0005886">
    <property type="term" value="C:plasma membrane"/>
    <property type="evidence" value="ECO:0007669"/>
    <property type="project" value="TreeGrafter"/>
</dbReference>
<dbReference type="PANTHER" id="PTHR34989:SF1">
    <property type="entry name" value="PROTEIN HDED"/>
    <property type="match status" value="1"/>
</dbReference>
<dbReference type="PROSITE" id="PS51257">
    <property type="entry name" value="PROKAR_LIPOPROTEIN"/>
    <property type="match status" value="1"/>
</dbReference>
<feature type="transmembrane region" description="Helical" evidence="1">
    <location>
        <begin position="64"/>
        <end position="84"/>
    </location>
</feature>
<feature type="transmembrane region" description="Helical" evidence="1">
    <location>
        <begin position="145"/>
        <end position="168"/>
    </location>
</feature>